<keyword evidence="6" id="KW-0732">Signal</keyword>
<dbReference type="PROSITE" id="PS50835">
    <property type="entry name" value="IG_LIKE"/>
    <property type="match status" value="2"/>
</dbReference>
<reference evidence="8" key="1">
    <citation type="submission" date="2021-01" db="UniProtKB">
        <authorList>
            <consortium name="EnsemblMetazoa"/>
        </authorList>
    </citation>
    <scope>IDENTIFICATION</scope>
</reference>
<dbReference type="CDD" id="cd00096">
    <property type="entry name" value="Ig"/>
    <property type="match status" value="1"/>
</dbReference>
<dbReference type="Proteomes" id="UP000594260">
    <property type="component" value="Unplaced"/>
</dbReference>
<dbReference type="GO" id="GO:0005911">
    <property type="term" value="C:cell-cell junction"/>
    <property type="evidence" value="ECO:0007669"/>
    <property type="project" value="TreeGrafter"/>
</dbReference>
<dbReference type="EnsemblMetazoa" id="XM_022793737">
    <property type="protein sequence ID" value="XP_022649472"/>
    <property type="gene ID" value="LOC111245404"/>
</dbReference>
<keyword evidence="5" id="KW-0393">Immunoglobulin domain</keyword>
<dbReference type="InterPro" id="IPR003598">
    <property type="entry name" value="Ig_sub2"/>
</dbReference>
<proteinExistence type="predicted"/>
<protein>
    <recommendedName>
        <fullName evidence="7">Ig-like domain-containing protein</fullName>
    </recommendedName>
</protein>
<keyword evidence="4" id="KW-0325">Glycoprotein</keyword>
<accession>A0A7M7JQ29</accession>
<dbReference type="RefSeq" id="XP_022649472.1">
    <property type="nucleotide sequence ID" value="XM_022793737.1"/>
</dbReference>
<dbReference type="SUPFAM" id="SSF48726">
    <property type="entry name" value="Immunoglobulin"/>
    <property type="match status" value="2"/>
</dbReference>
<evidence type="ECO:0000259" key="7">
    <source>
        <dbReference type="PROSITE" id="PS50835"/>
    </source>
</evidence>
<name>A0A7M7JQ29_VARDE</name>
<comment type="subcellular location">
    <subcellularLocation>
        <location evidence="1">Membrane</location>
        <topology evidence="1">Single-pass type I membrane protein</topology>
    </subcellularLocation>
</comment>
<dbReference type="GO" id="GO:0098609">
    <property type="term" value="P:cell-cell adhesion"/>
    <property type="evidence" value="ECO:0007669"/>
    <property type="project" value="TreeGrafter"/>
</dbReference>
<dbReference type="GeneID" id="111245404"/>
<evidence type="ECO:0000256" key="3">
    <source>
        <dbReference type="ARBA" id="ARBA00023157"/>
    </source>
</evidence>
<dbReference type="GO" id="GO:0005886">
    <property type="term" value="C:plasma membrane"/>
    <property type="evidence" value="ECO:0007669"/>
    <property type="project" value="TreeGrafter"/>
</dbReference>
<evidence type="ECO:0000256" key="2">
    <source>
        <dbReference type="ARBA" id="ARBA00023136"/>
    </source>
</evidence>
<evidence type="ECO:0000256" key="1">
    <source>
        <dbReference type="ARBA" id="ARBA00004479"/>
    </source>
</evidence>
<feature type="domain" description="Ig-like" evidence="7">
    <location>
        <begin position="120"/>
        <end position="203"/>
    </location>
</feature>
<dbReference type="Pfam" id="PF13895">
    <property type="entry name" value="Ig_2"/>
    <property type="match status" value="1"/>
</dbReference>
<evidence type="ECO:0000256" key="5">
    <source>
        <dbReference type="ARBA" id="ARBA00023319"/>
    </source>
</evidence>
<dbReference type="Pfam" id="PF13927">
    <property type="entry name" value="Ig_3"/>
    <property type="match status" value="1"/>
</dbReference>
<dbReference type="AlphaFoldDB" id="A0A7M7JQ29"/>
<dbReference type="InterPro" id="IPR051275">
    <property type="entry name" value="Cell_adhesion_signaling"/>
</dbReference>
<dbReference type="InterPro" id="IPR013783">
    <property type="entry name" value="Ig-like_fold"/>
</dbReference>
<evidence type="ECO:0000313" key="9">
    <source>
        <dbReference type="Proteomes" id="UP000594260"/>
    </source>
</evidence>
<feature type="chain" id="PRO_5029551784" description="Ig-like domain-containing protein" evidence="6">
    <location>
        <begin position="22"/>
        <end position="241"/>
    </location>
</feature>
<dbReference type="GO" id="GO:0050839">
    <property type="term" value="F:cell adhesion molecule binding"/>
    <property type="evidence" value="ECO:0007669"/>
    <property type="project" value="TreeGrafter"/>
</dbReference>
<dbReference type="Gene3D" id="2.60.40.10">
    <property type="entry name" value="Immunoglobulins"/>
    <property type="match status" value="2"/>
</dbReference>
<dbReference type="PANTHER" id="PTHR11640:SF164">
    <property type="entry name" value="MAM DOMAIN-CONTAINING GLYCOSYLPHOSPHATIDYLINOSITOL ANCHOR PROTEIN 1"/>
    <property type="match status" value="1"/>
</dbReference>
<dbReference type="InterPro" id="IPR036179">
    <property type="entry name" value="Ig-like_dom_sf"/>
</dbReference>
<dbReference type="InterPro" id="IPR007110">
    <property type="entry name" value="Ig-like_dom"/>
</dbReference>
<evidence type="ECO:0000256" key="4">
    <source>
        <dbReference type="ARBA" id="ARBA00023180"/>
    </source>
</evidence>
<keyword evidence="3" id="KW-1015">Disulfide bond</keyword>
<keyword evidence="9" id="KW-1185">Reference proteome</keyword>
<feature type="domain" description="Ig-like" evidence="7">
    <location>
        <begin position="26"/>
        <end position="118"/>
    </location>
</feature>
<evidence type="ECO:0000256" key="6">
    <source>
        <dbReference type="SAM" id="SignalP"/>
    </source>
</evidence>
<dbReference type="PANTHER" id="PTHR11640">
    <property type="entry name" value="NEPHRIN"/>
    <property type="match status" value="1"/>
</dbReference>
<feature type="signal peptide" evidence="6">
    <location>
        <begin position="1"/>
        <end position="21"/>
    </location>
</feature>
<keyword evidence="2" id="KW-0472">Membrane</keyword>
<evidence type="ECO:0000313" key="8">
    <source>
        <dbReference type="EnsemblMetazoa" id="XP_022649472"/>
    </source>
</evidence>
<dbReference type="OMA" id="YWRERTC"/>
<organism evidence="8 9">
    <name type="scientific">Varroa destructor</name>
    <name type="common">Honeybee mite</name>
    <dbReference type="NCBI Taxonomy" id="109461"/>
    <lineage>
        <taxon>Eukaryota</taxon>
        <taxon>Metazoa</taxon>
        <taxon>Ecdysozoa</taxon>
        <taxon>Arthropoda</taxon>
        <taxon>Chelicerata</taxon>
        <taxon>Arachnida</taxon>
        <taxon>Acari</taxon>
        <taxon>Parasitiformes</taxon>
        <taxon>Mesostigmata</taxon>
        <taxon>Gamasina</taxon>
        <taxon>Dermanyssoidea</taxon>
        <taxon>Varroidae</taxon>
        <taxon>Varroa</taxon>
    </lineage>
</organism>
<dbReference type="SMART" id="SM00408">
    <property type="entry name" value="IGc2"/>
    <property type="match status" value="2"/>
</dbReference>
<sequence>MDIFYVTVVHVIFFFVSNVLCTKDRPKVQPFNLPTNPELCDDVHTLCTAKSSTHTQLEWLKDGARISDAFLPNATVSHIGSALVLNIQCISLAHTGNYTCLAQNPYGKDAFTTSLVITSPPFWLEDTGVERTQLIRQFNRGDMITLQCPVGGHPKPNITWYRRDNLVATSDTFSFKTVDYESTDKVTCKASNGIGFSLQRTFNIQTIRVVRLRRESKMAACYSMALMEFRSNYWRERTCLL</sequence>